<evidence type="ECO:0000313" key="3">
    <source>
        <dbReference type="EMBL" id="NMG74576.1"/>
    </source>
</evidence>
<proteinExistence type="predicted"/>
<keyword evidence="4" id="KW-1185">Reference proteome</keyword>
<name>A0ABX1QC53_9RHOO</name>
<accession>A0ABX1QC53</accession>
<dbReference type="PANTHER" id="PTHR42997">
    <property type="entry name" value="HIT FAMILY HYDROLASE"/>
    <property type="match status" value="1"/>
</dbReference>
<dbReference type="Proteomes" id="UP000648984">
    <property type="component" value="Unassembled WGS sequence"/>
</dbReference>
<evidence type="ECO:0000259" key="2">
    <source>
        <dbReference type="PROSITE" id="PS51084"/>
    </source>
</evidence>
<evidence type="ECO:0000313" key="4">
    <source>
        <dbReference type="Proteomes" id="UP000648984"/>
    </source>
</evidence>
<comment type="caution">
    <text evidence="3">The sequence shown here is derived from an EMBL/GenBank/DDBJ whole genome shotgun (WGS) entry which is preliminary data.</text>
</comment>
<protein>
    <submittedName>
        <fullName evidence="3">HIT domain-containing protein</fullName>
    </submittedName>
</protein>
<dbReference type="Pfam" id="PF01230">
    <property type="entry name" value="HIT"/>
    <property type="match status" value="1"/>
</dbReference>
<dbReference type="PANTHER" id="PTHR42997:SF1">
    <property type="entry name" value="AP-4-A PHOSPHORYLASE"/>
    <property type="match status" value="1"/>
</dbReference>
<dbReference type="EMBL" id="WTVQ01000009">
    <property type="protein sequence ID" value="NMG74576.1"/>
    <property type="molecule type" value="Genomic_DNA"/>
</dbReference>
<gene>
    <name evidence="3" type="ORF">GPA25_07355</name>
</gene>
<dbReference type="RefSeq" id="WP_169259727.1">
    <property type="nucleotide sequence ID" value="NZ_WTVQ01000009.1"/>
</dbReference>
<evidence type="ECO:0000256" key="1">
    <source>
        <dbReference type="PROSITE-ProRule" id="PRU00464"/>
    </source>
</evidence>
<reference evidence="3 4" key="1">
    <citation type="submission" date="2019-12" db="EMBL/GenBank/DDBJ databases">
        <title>Comparative genomics gives insights into the taxonomy of the Azoarcus-Aromatoleum group and reveals separate origins of nif in the plant-associated Azoarcus and non-plant-associated Aromatoleum sub-groups.</title>
        <authorList>
            <person name="Lafos M."/>
            <person name="Maluk M."/>
            <person name="Batista M."/>
            <person name="Junghare M."/>
            <person name="Carmona M."/>
            <person name="Faoro H."/>
            <person name="Cruz L.M."/>
            <person name="Battistoni F."/>
            <person name="De Souza E."/>
            <person name="Pedrosa F."/>
            <person name="Chen W.-M."/>
            <person name="Poole P.S."/>
            <person name="Dixon R.A."/>
            <person name="James E.K."/>
        </authorList>
    </citation>
    <scope>NUCLEOTIDE SEQUENCE [LARGE SCALE GENOMIC DNA]</scope>
    <source>
        <strain evidence="3 4">22Lin</strain>
    </source>
</reference>
<dbReference type="SUPFAM" id="SSF54197">
    <property type="entry name" value="HIT-like"/>
    <property type="match status" value="1"/>
</dbReference>
<feature type="domain" description="HIT" evidence="2">
    <location>
        <begin position="7"/>
        <end position="108"/>
    </location>
</feature>
<feature type="short sequence motif" description="Histidine triad motif" evidence="1">
    <location>
        <begin position="93"/>
        <end position="97"/>
    </location>
</feature>
<organism evidence="3 4">
    <name type="scientific">Aromatoleum diolicum</name>
    <dbReference type="NCBI Taxonomy" id="75796"/>
    <lineage>
        <taxon>Bacteria</taxon>
        <taxon>Pseudomonadati</taxon>
        <taxon>Pseudomonadota</taxon>
        <taxon>Betaproteobacteria</taxon>
        <taxon>Rhodocyclales</taxon>
        <taxon>Rhodocyclaceae</taxon>
        <taxon>Aromatoleum</taxon>
    </lineage>
</organism>
<dbReference type="Gene3D" id="3.30.428.10">
    <property type="entry name" value="HIT-like"/>
    <property type="match status" value="1"/>
</dbReference>
<dbReference type="InterPro" id="IPR036265">
    <property type="entry name" value="HIT-like_sf"/>
</dbReference>
<dbReference type="InterPro" id="IPR011146">
    <property type="entry name" value="HIT-like"/>
</dbReference>
<dbReference type="PROSITE" id="PS51084">
    <property type="entry name" value="HIT_2"/>
    <property type="match status" value="1"/>
</dbReference>
<sequence>MVTPVSTDCPLCLAAQEILVWRDGSCRVILVDEPDYPGFCRVVWHEHVAEMTDLTPSEQRHFLNVVLATEAALRQLMRPDKINLASFGNVVPHLHWHVIPRFSDDAHFPQSIWASPQRTGAHRTAPAPDALTGTIVAMLTEQTSG</sequence>
<dbReference type="InterPro" id="IPR052908">
    <property type="entry name" value="AP-4-A_phosphorylase"/>
</dbReference>